<comment type="similarity">
    <text evidence="1">Belongs to the peptidase S33 family.</text>
</comment>
<feature type="chain" id="PRO_5044867503" evidence="5">
    <location>
        <begin position="27"/>
        <end position="532"/>
    </location>
</feature>
<feature type="domain" description="Peptidase S33 tripeptidyl aminopeptidase-like C-terminal" evidence="7">
    <location>
        <begin position="391"/>
        <end position="487"/>
    </location>
</feature>
<sequence>MRKIMAAVAAAGLAAGVAALAPAAGAAPEAAPTYQPPPIEWGECEDPVLARAGAECGHVVVPLDYARPGGKKIKLAVSRIKHTSSEAEYQGPILVNPGGPGGAGLRLSILGDFVPKNAGKAYDWIGFDPRGVGSSEPALRCDPDYFGYDKPEYVPSTSELERTWLKKMAEYAKACAKAEAKELLPHLKTRDVVADIESIRKALGADKISYYGFSYGTYLGQVYATQYPSRIHRAVFDGVVNPATVWYEANLNQDIHFDRVVKIYFDWIARYDDVYHLGDKAIEVEREFYRQKELLDREPAGGKIGSAELIDLFLPAGYGQYDWDAIATAFAAWVHDKDWSLLKEQYDAVSGMGDDNGYAIYLAVECTDAPWPKDWKTWREDSWRIHSWAPFLTWANTWYNAPCRSWPAKPGTAPTVDGSKAPPILLISEEEDAATPFSGALEVRKRFPKSSLISVPGGTTHSGSLGGNVCVDDQVADYLATGKLPERTKGNDSDAQCAPLPKPVPEGAAQAQVRTAKQPAVLEEALRPARFR</sequence>
<dbReference type="Pfam" id="PF00561">
    <property type="entry name" value="Abhydrolase_1"/>
    <property type="match status" value="1"/>
</dbReference>
<feature type="domain" description="AB hydrolase-1" evidence="6">
    <location>
        <begin position="92"/>
        <end position="278"/>
    </location>
</feature>
<name>A0ABD6FC07_9PSEU</name>
<evidence type="ECO:0000259" key="6">
    <source>
        <dbReference type="Pfam" id="PF00561"/>
    </source>
</evidence>
<dbReference type="InterPro" id="IPR029058">
    <property type="entry name" value="AB_hydrolase_fold"/>
</dbReference>
<feature type="region of interest" description="Disordered" evidence="4">
    <location>
        <begin position="483"/>
        <end position="516"/>
    </location>
</feature>
<dbReference type="InterPro" id="IPR000073">
    <property type="entry name" value="AB_hydrolase_1"/>
</dbReference>
<keyword evidence="3 8" id="KW-0378">Hydrolase</keyword>
<dbReference type="SUPFAM" id="SSF53474">
    <property type="entry name" value="alpha/beta-Hydrolases"/>
    <property type="match status" value="1"/>
</dbReference>
<evidence type="ECO:0000313" key="8">
    <source>
        <dbReference type="EMBL" id="MFO7191388.1"/>
    </source>
</evidence>
<evidence type="ECO:0000256" key="3">
    <source>
        <dbReference type="ARBA" id="ARBA00022801"/>
    </source>
</evidence>
<dbReference type="InterPro" id="IPR051601">
    <property type="entry name" value="Serine_prot/Carboxylest_S33"/>
</dbReference>
<comment type="caution">
    <text evidence="8">The sequence shown here is derived from an EMBL/GenBank/DDBJ whole genome shotgun (WGS) entry which is preliminary data.</text>
</comment>
<dbReference type="Gene3D" id="3.40.50.1820">
    <property type="entry name" value="alpha/beta hydrolase"/>
    <property type="match status" value="1"/>
</dbReference>
<accession>A0ABD6FC07</accession>
<organism evidence="8 9">
    <name type="scientific">Thermocrispum agreste</name>
    <dbReference type="NCBI Taxonomy" id="37925"/>
    <lineage>
        <taxon>Bacteria</taxon>
        <taxon>Bacillati</taxon>
        <taxon>Actinomycetota</taxon>
        <taxon>Actinomycetes</taxon>
        <taxon>Pseudonocardiales</taxon>
        <taxon>Pseudonocardiaceae</taxon>
        <taxon>Thermocrispum</taxon>
    </lineage>
</organism>
<gene>
    <name evidence="8" type="ORF">DIU77_004010</name>
</gene>
<dbReference type="PANTHER" id="PTHR43248">
    <property type="entry name" value="2-SUCCINYL-6-HYDROXY-2,4-CYCLOHEXADIENE-1-CARBOXYLATE SYNTHASE"/>
    <property type="match status" value="1"/>
</dbReference>
<dbReference type="AlphaFoldDB" id="A0ABD6FC07"/>
<reference evidence="8 9" key="1">
    <citation type="journal article" date="2021" name="BMC Genomics">
        <title>Genome-resolved metagenome and metatranscriptome analyses of thermophilic composting reveal key bacterial players and their metabolic interactions.</title>
        <authorList>
            <person name="Braga L.P.P."/>
            <person name="Pereira R.V."/>
            <person name="Martins L.F."/>
            <person name="Moura L.M.S."/>
            <person name="Sanchez F.B."/>
            <person name="Patane J.S.L."/>
            <person name="da Silva A.M."/>
            <person name="Setubal J.C."/>
        </authorList>
    </citation>
    <scope>NUCLEOTIDE SEQUENCE [LARGE SCALE GENOMIC DNA]</scope>
    <source>
        <strain evidence="8">ZC4RG45</strain>
    </source>
</reference>
<evidence type="ECO:0000256" key="5">
    <source>
        <dbReference type="SAM" id="SignalP"/>
    </source>
</evidence>
<evidence type="ECO:0000259" key="7">
    <source>
        <dbReference type="Pfam" id="PF08386"/>
    </source>
</evidence>
<evidence type="ECO:0000256" key="1">
    <source>
        <dbReference type="ARBA" id="ARBA00010088"/>
    </source>
</evidence>
<evidence type="ECO:0000256" key="4">
    <source>
        <dbReference type="SAM" id="MobiDB-lite"/>
    </source>
</evidence>
<feature type="signal peptide" evidence="5">
    <location>
        <begin position="1"/>
        <end position="26"/>
    </location>
</feature>
<dbReference type="PANTHER" id="PTHR43248:SF29">
    <property type="entry name" value="TRIPEPTIDYL AMINOPEPTIDASE"/>
    <property type="match status" value="1"/>
</dbReference>
<dbReference type="Pfam" id="PF08386">
    <property type="entry name" value="Abhydrolase_4"/>
    <property type="match status" value="1"/>
</dbReference>
<evidence type="ECO:0000313" key="9">
    <source>
        <dbReference type="Proteomes" id="UP000249324"/>
    </source>
</evidence>
<dbReference type="GO" id="GO:0016787">
    <property type="term" value="F:hydrolase activity"/>
    <property type="evidence" value="ECO:0007669"/>
    <property type="project" value="UniProtKB-KW"/>
</dbReference>
<dbReference type="Proteomes" id="UP000249324">
    <property type="component" value="Unassembled WGS sequence"/>
</dbReference>
<keyword evidence="2 5" id="KW-0732">Signal</keyword>
<dbReference type="EMBL" id="QGUI02000027">
    <property type="protein sequence ID" value="MFO7191388.1"/>
    <property type="molecule type" value="Genomic_DNA"/>
</dbReference>
<dbReference type="InterPro" id="IPR013595">
    <property type="entry name" value="Pept_S33_TAP-like_C"/>
</dbReference>
<proteinExistence type="inferred from homology"/>
<protein>
    <submittedName>
        <fullName evidence="8">Alpha/beta hydrolase</fullName>
    </submittedName>
</protein>
<evidence type="ECO:0000256" key="2">
    <source>
        <dbReference type="ARBA" id="ARBA00022729"/>
    </source>
</evidence>